<accession>A0A0G2HZE0</accession>
<comment type="caution">
    <text evidence="2">The sequence shown here is derived from an EMBL/GenBank/DDBJ whole genome shotgun (WGS) entry which is preliminary data.</text>
</comment>
<dbReference type="OrthoDB" id="10555035at2759"/>
<dbReference type="EMBL" id="LCZI01000980">
    <property type="protein sequence ID" value="KKZ63463.1"/>
    <property type="molecule type" value="Genomic_DNA"/>
</dbReference>
<feature type="transmembrane region" description="Helical" evidence="1">
    <location>
        <begin position="17"/>
        <end position="37"/>
    </location>
</feature>
<evidence type="ECO:0000313" key="2">
    <source>
        <dbReference type="EMBL" id="KKZ63463.1"/>
    </source>
</evidence>
<evidence type="ECO:0000256" key="1">
    <source>
        <dbReference type="SAM" id="Phobius"/>
    </source>
</evidence>
<reference evidence="3" key="1">
    <citation type="journal article" date="2015" name="PLoS Genet.">
        <title>The dynamic genome and transcriptome of the human fungal pathogen Blastomyces and close relative Emmonsia.</title>
        <authorList>
            <person name="Munoz J.F."/>
            <person name="Gauthier G.M."/>
            <person name="Desjardins C.A."/>
            <person name="Gallo J.E."/>
            <person name="Holder J."/>
            <person name="Sullivan T.D."/>
            <person name="Marty A.J."/>
            <person name="Carmen J.C."/>
            <person name="Chen Z."/>
            <person name="Ding L."/>
            <person name="Gujja S."/>
            <person name="Magrini V."/>
            <person name="Misas E."/>
            <person name="Mitreva M."/>
            <person name="Priest M."/>
            <person name="Saif S."/>
            <person name="Whiston E.A."/>
            <person name="Young S."/>
            <person name="Zeng Q."/>
            <person name="Goldman W.E."/>
            <person name="Mardis E.R."/>
            <person name="Taylor J.W."/>
            <person name="McEwen J.G."/>
            <person name="Clay O.K."/>
            <person name="Klein B.S."/>
            <person name="Cuomo C.A."/>
        </authorList>
    </citation>
    <scope>NUCLEOTIDE SEQUENCE [LARGE SCALE GENOMIC DNA]</scope>
    <source>
        <strain evidence="3">UAMH 3008</strain>
    </source>
</reference>
<proteinExistence type="predicted"/>
<evidence type="ECO:0000313" key="3">
    <source>
        <dbReference type="Proteomes" id="UP000034164"/>
    </source>
</evidence>
<dbReference type="VEuPathDB" id="FungiDB:EMCG_02194"/>
<dbReference type="Proteomes" id="UP000034164">
    <property type="component" value="Unassembled WGS sequence"/>
</dbReference>
<dbReference type="AlphaFoldDB" id="A0A0G2HZE0"/>
<keyword evidence="1" id="KW-0472">Membrane</keyword>
<sequence>MPITLPTLPPTAPLPPIIIIIINNIPILRPLLTLLALSPRTISLRMRWDGSLLNNTIPLSVAILKNCTFSTPVNLSLSLV</sequence>
<keyword evidence="1" id="KW-1133">Transmembrane helix</keyword>
<gene>
    <name evidence="2" type="ORF">EMCG_02194</name>
</gene>
<name>A0A0G2HZE0_9EURO</name>
<protein>
    <submittedName>
        <fullName evidence="2">Uncharacterized protein</fullName>
    </submittedName>
</protein>
<organism evidence="2 3">
    <name type="scientific">[Emmonsia] crescens</name>
    <dbReference type="NCBI Taxonomy" id="73230"/>
    <lineage>
        <taxon>Eukaryota</taxon>
        <taxon>Fungi</taxon>
        <taxon>Dikarya</taxon>
        <taxon>Ascomycota</taxon>
        <taxon>Pezizomycotina</taxon>
        <taxon>Eurotiomycetes</taxon>
        <taxon>Eurotiomycetidae</taxon>
        <taxon>Onygenales</taxon>
        <taxon>Ajellomycetaceae</taxon>
        <taxon>Emergomyces</taxon>
    </lineage>
</organism>
<keyword evidence="1" id="KW-0812">Transmembrane</keyword>